<dbReference type="Proteomes" id="UP001279734">
    <property type="component" value="Unassembled WGS sequence"/>
</dbReference>
<comment type="subcellular location">
    <subcellularLocation>
        <location evidence="1">Nucleus</location>
    </subcellularLocation>
</comment>
<dbReference type="GO" id="GO:0003677">
    <property type="term" value="F:DNA binding"/>
    <property type="evidence" value="ECO:0007669"/>
    <property type="project" value="InterPro"/>
</dbReference>
<keyword evidence="3" id="KW-0902">Two-component regulatory system</keyword>
<dbReference type="GO" id="GO:0009736">
    <property type="term" value="P:cytokinin-activated signaling pathway"/>
    <property type="evidence" value="ECO:0007669"/>
    <property type="project" value="InterPro"/>
</dbReference>
<dbReference type="SUPFAM" id="SSF52172">
    <property type="entry name" value="CheY-like"/>
    <property type="match status" value="1"/>
</dbReference>
<dbReference type="Gene3D" id="1.10.10.60">
    <property type="entry name" value="Homeodomain-like"/>
    <property type="match status" value="1"/>
</dbReference>
<keyword evidence="7" id="KW-0539">Nucleus</keyword>
<evidence type="ECO:0000256" key="6">
    <source>
        <dbReference type="ARBA" id="ARBA00023163"/>
    </source>
</evidence>
<evidence type="ECO:0000313" key="11">
    <source>
        <dbReference type="EMBL" id="GMH12508.1"/>
    </source>
</evidence>
<evidence type="ECO:0000256" key="5">
    <source>
        <dbReference type="ARBA" id="ARBA00023159"/>
    </source>
</evidence>
<dbReference type="InterPro" id="IPR011006">
    <property type="entry name" value="CheY-like_superfamily"/>
</dbReference>
<keyword evidence="2" id="KW-0597">Phosphoprotein</keyword>
<evidence type="ECO:0000256" key="2">
    <source>
        <dbReference type="ARBA" id="ARBA00022553"/>
    </source>
</evidence>
<feature type="domain" description="Response regulatory" evidence="9">
    <location>
        <begin position="22"/>
        <end position="137"/>
    </location>
</feature>
<accession>A0AAD3XPS2</accession>
<dbReference type="InterPro" id="IPR017930">
    <property type="entry name" value="Myb_dom"/>
</dbReference>
<keyword evidence="6" id="KW-0804">Transcription</keyword>
<dbReference type="GO" id="GO:0000160">
    <property type="term" value="P:phosphorelay signal transduction system"/>
    <property type="evidence" value="ECO:0007669"/>
    <property type="project" value="UniProtKB-KW"/>
</dbReference>
<dbReference type="InterPro" id="IPR045279">
    <property type="entry name" value="ARR-like"/>
</dbReference>
<keyword evidence="4" id="KW-0805">Transcription regulation</keyword>
<sequence length="566" mass="62887">MAIKAKAEESIENGPVAAGRWKVLVVDYDETCLLLLEKMMQSCGFEVTKCRYAKEALSVLEDRRNRFDVVVSELQLPDMDGYELLRRIGFDMDLPIIMMSTMDDEDTIRNGIVNGACDFLVKPVRIESIRYLWKYAYLTQRKKNGSKGVANESRSCNNFERGSRGGDAEHAFASDVECGKCITRSNGRELGELLNHGDSVPPRRKKQRVIWTPDLHEKFVAAVNQFGISKAVPMKILDTINVPGLTRENVASHLQKYRQYHRRLEASIHHQSGQSAPLKGHREPKVDRHNFLAERKPTVQGSSTAADEAGEYGALRTKSSISSMSEFELSQLAVNYRNLGISDHHQIARTAHEALVVPLPHQLIFERSLTEEVSKFLSLPASSSIGTISLVDANGAYCDGLESKVRIHRSDDIPGNDASAASVFPSFKETAEDDVIEGGIYDQNGNGIRMENTAIDNLYNPASVAYPLIDSRLLVTPCNGLHVRSKHGSFPDMEMASVGGGQWEYSSLGSIDHGIPNDALLRVYDWTCDPLIHLESLDQNELIFEQGLGLVQQEFNSGGFFINDAP</sequence>
<dbReference type="GO" id="GO:0005634">
    <property type="term" value="C:nucleus"/>
    <property type="evidence" value="ECO:0007669"/>
    <property type="project" value="UniProtKB-SubCell"/>
</dbReference>
<dbReference type="PROSITE" id="PS50110">
    <property type="entry name" value="RESPONSE_REGULATORY"/>
    <property type="match status" value="1"/>
</dbReference>
<dbReference type="AlphaFoldDB" id="A0AAD3XPS2"/>
<gene>
    <name evidence="11" type="ORF">Nepgr_014349</name>
</gene>
<evidence type="ECO:0000256" key="3">
    <source>
        <dbReference type="ARBA" id="ARBA00023012"/>
    </source>
</evidence>
<dbReference type="EMBL" id="BSYO01000012">
    <property type="protein sequence ID" value="GMH12508.1"/>
    <property type="molecule type" value="Genomic_DNA"/>
</dbReference>
<dbReference type="Pfam" id="PF00249">
    <property type="entry name" value="Myb_DNA-binding"/>
    <property type="match status" value="1"/>
</dbReference>
<evidence type="ECO:0000256" key="1">
    <source>
        <dbReference type="ARBA" id="ARBA00004123"/>
    </source>
</evidence>
<evidence type="ECO:0000256" key="8">
    <source>
        <dbReference type="PROSITE-ProRule" id="PRU00169"/>
    </source>
</evidence>
<comment type="caution">
    <text evidence="11">The sequence shown here is derived from an EMBL/GenBank/DDBJ whole genome shotgun (WGS) entry which is preliminary data.</text>
</comment>
<dbReference type="PANTHER" id="PTHR43874">
    <property type="entry name" value="TWO-COMPONENT RESPONSE REGULATOR"/>
    <property type="match status" value="1"/>
</dbReference>
<name>A0AAD3XPS2_NEPGR</name>
<proteinExistence type="predicted"/>
<dbReference type="InterPro" id="IPR006447">
    <property type="entry name" value="Myb_dom_plants"/>
</dbReference>
<dbReference type="Gene3D" id="3.40.50.2300">
    <property type="match status" value="1"/>
</dbReference>
<comment type="caution">
    <text evidence="8">Lacks conserved residue(s) required for the propagation of feature annotation.</text>
</comment>
<dbReference type="PANTHER" id="PTHR43874:SF67">
    <property type="entry name" value="TWO-COMPONENT RESPONSE REGULATOR ARR2"/>
    <property type="match status" value="1"/>
</dbReference>
<dbReference type="NCBIfam" id="TIGR01557">
    <property type="entry name" value="myb_SHAQKYF"/>
    <property type="match status" value="1"/>
</dbReference>
<feature type="domain" description="HTH myb-type" evidence="10">
    <location>
        <begin position="203"/>
        <end position="262"/>
    </location>
</feature>
<dbReference type="InterPro" id="IPR001789">
    <property type="entry name" value="Sig_transdc_resp-reg_receiver"/>
</dbReference>
<evidence type="ECO:0000313" key="12">
    <source>
        <dbReference type="Proteomes" id="UP001279734"/>
    </source>
</evidence>
<reference evidence="11" key="1">
    <citation type="submission" date="2023-05" db="EMBL/GenBank/DDBJ databases">
        <title>Nepenthes gracilis genome sequencing.</title>
        <authorList>
            <person name="Fukushima K."/>
        </authorList>
    </citation>
    <scope>NUCLEOTIDE SEQUENCE</scope>
    <source>
        <strain evidence="11">SING2019-196</strain>
    </source>
</reference>
<dbReference type="FunFam" id="1.10.10.60:FF:000007">
    <property type="entry name" value="Two-component response regulator"/>
    <property type="match status" value="1"/>
</dbReference>
<evidence type="ECO:0000259" key="10">
    <source>
        <dbReference type="PROSITE" id="PS51294"/>
    </source>
</evidence>
<dbReference type="SMART" id="SM00448">
    <property type="entry name" value="REC"/>
    <property type="match status" value="1"/>
</dbReference>
<organism evidence="11 12">
    <name type="scientific">Nepenthes gracilis</name>
    <name type="common">Slender pitcher plant</name>
    <dbReference type="NCBI Taxonomy" id="150966"/>
    <lineage>
        <taxon>Eukaryota</taxon>
        <taxon>Viridiplantae</taxon>
        <taxon>Streptophyta</taxon>
        <taxon>Embryophyta</taxon>
        <taxon>Tracheophyta</taxon>
        <taxon>Spermatophyta</taxon>
        <taxon>Magnoliopsida</taxon>
        <taxon>eudicotyledons</taxon>
        <taxon>Gunneridae</taxon>
        <taxon>Pentapetalae</taxon>
        <taxon>Caryophyllales</taxon>
        <taxon>Nepenthaceae</taxon>
        <taxon>Nepenthes</taxon>
    </lineage>
</organism>
<evidence type="ECO:0000256" key="7">
    <source>
        <dbReference type="ARBA" id="ARBA00023242"/>
    </source>
</evidence>
<evidence type="ECO:0000259" key="9">
    <source>
        <dbReference type="PROSITE" id="PS50110"/>
    </source>
</evidence>
<dbReference type="Pfam" id="PF00072">
    <property type="entry name" value="Response_reg"/>
    <property type="match status" value="1"/>
</dbReference>
<keyword evidence="12" id="KW-1185">Reference proteome</keyword>
<dbReference type="PROSITE" id="PS51294">
    <property type="entry name" value="HTH_MYB"/>
    <property type="match status" value="1"/>
</dbReference>
<dbReference type="CDD" id="cd17584">
    <property type="entry name" value="REC_typeB_ARR-like"/>
    <property type="match status" value="1"/>
</dbReference>
<keyword evidence="5" id="KW-0010">Activator</keyword>
<dbReference type="InterPro" id="IPR009057">
    <property type="entry name" value="Homeodomain-like_sf"/>
</dbReference>
<protein>
    <submittedName>
        <fullName evidence="11">Uncharacterized protein</fullName>
    </submittedName>
</protein>
<dbReference type="InterPro" id="IPR001005">
    <property type="entry name" value="SANT/Myb"/>
</dbReference>
<evidence type="ECO:0000256" key="4">
    <source>
        <dbReference type="ARBA" id="ARBA00023015"/>
    </source>
</evidence>
<dbReference type="SUPFAM" id="SSF46689">
    <property type="entry name" value="Homeodomain-like"/>
    <property type="match status" value="1"/>
</dbReference>